<dbReference type="PROSITE" id="PS50043">
    <property type="entry name" value="HTH_LUXR_2"/>
    <property type="match status" value="1"/>
</dbReference>
<dbReference type="InterPro" id="IPR058245">
    <property type="entry name" value="NreC/VraR/RcsB-like_REC"/>
</dbReference>
<dbReference type="GO" id="GO:0000160">
    <property type="term" value="P:phosphorelay signal transduction system"/>
    <property type="evidence" value="ECO:0007669"/>
    <property type="project" value="InterPro"/>
</dbReference>
<feature type="domain" description="Response regulatory" evidence="7">
    <location>
        <begin position="13"/>
        <end position="129"/>
    </location>
</feature>
<dbReference type="CDD" id="cd17535">
    <property type="entry name" value="REC_NarL-like"/>
    <property type="match status" value="1"/>
</dbReference>
<protein>
    <submittedName>
        <fullName evidence="8">Response regulator</fullName>
    </submittedName>
</protein>
<dbReference type="Pfam" id="PF00072">
    <property type="entry name" value="Response_reg"/>
    <property type="match status" value="1"/>
</dbReference>
<accession>A0A7K1FPL3</accession>
<evidence type="ECO:0000259" key="6">
    <source>
        <dbReference type="PROSITE" id="PS50043"/>
    </source>
</evidence>
<sequence length="227" mass="23527">MSEDAGMDAPPIRLLIADDQAAIREALATMLDLTPGLEVVGTAADGAAAVAETLRLRPDVVLMDLRMPVLDGAGATARILAAAPEVAVLVLTTHADEPSILAALSAGARGYLTKQAGRADIARAVRAAAAGQSVLDPEVQAQLVRLASHPPTPVAAVPDLPVELSERETEVLRQIAGGLSNQEIAAALFVSEATVKTHINNLFAKTGVRDRAQAVRYAFLHGLGGDR</sequence>
<name>A0A7K1FPL3_9ACTN</name>
<dbReference type="Pfam" id="PF00196">
    <property type="entry name" value="GerE"/>
    <property type="match status" value="1"/>
</dbReference>
<dbReference type="Proteomes" id="UP000460221">
    <property type="component" value="Unassembled WGS sequence"/>
</dbReference>
<evidence type="ECO:0000313" key="8">
    <source>
        <dbReference type="EMBL" id="MTD16082.1"/>
    </source>
</evidence>
<evidence type="ECO:0000313" key="9">
    <source>
        <dbReference type="Proteomes" id="UP000460221"/>
    </source>
</evidence>
<keyword evidence="1 5" id="KW-0597">Phosphoprotein</keyword>
<gene>
    <name evidence="8" type="ORF">GIS00_19270</name>
</gene>
<keyword evidence="3" id="KW-0238">DNA-binding</keyword>
<dbReference type="PRINTS" id="PR00038">
    <property type="entry name" value="HTHLUXR"/>
</dbReference>
<dbReference type="CDD" id="cd06170">
    <property type="entry name" value="LuxR_C_like"/>
    <property type="match status" value="1"/>
</dbReference>
<comment type="caution">
    <text evidence="8">The sequence shown here is derived from an EMBL/GenBank/DDBJ whole genome shotgun (WGS) entry which is preliminary data.</text>
</comment>
<dbReference type="GO" id="GO:0006355">
    <property type="term" value="P:regulation of DNA-templated transcription"/>
    <property type="evidence" value="ECO:0007669"/>
    <property type="project" value="InterPro"/>
</dbReference>
<dbReference type="EMBL" id="WLYK01000008">
    <property type="protein sequence ID" value="MTD16082.1"/>
    <property type="molecule type" value="Genomic_DNA"/>
</dbReference>
<reference evidence="8 9" key="1">
    <citation type="submission" date="2019-11" db="EMBL/GenBank/DDBJ databases">
        <authorList>
            <person name="Jiang L.-Q."/>
        </authorList>
    </citation>
    <scope>NUCLEOTIDE SEQUENCE [LARGE SCALE GENOMIC DNA]</scope>
    <source>
        <strain evidence="8 9">YIM 132087</strain>
    </source>
</reference>
<keyword evidence="9" id="KW-1185">Reference proteome</keyword>
<dbReference type="GO" id="GO:0003677">
    <property type="term" value="F:DNA binding"/>
    <property type="evidence" value="ECO:0007669"/>
    <property type="project" value="UniProtKB-KW"/>
</dbReference>
<evidence type="ECO:0000259" key="7">
    <source>
        <dbReference type="PROSITE" id="PS50110"/>
    </source>
</evidence>
<evidence type="ECO:0000256" key="1">
    <source>
        <dbReference type="ARBA" id="ARBA00022553"/>
    </source>
</evidence>
<dbReference type="InterPro" id="IPR011006">
    <property type="entry name" value="CheY-like_superfamily"/>
</dbReference>
<keyword evidence="4" id="KW-0804">Transcription</keyword>
<dbReference type="SMART" id="SM00448">
    <property type="entry name" value="REC"/>
    <property type="match status" value="1"/>
</dbReference>
<dbReference type="PANTHER" id="PTHR43214:SF24">
    <property type="entry name" value="TRANSCRIPTIONAL REGULATORY PROTEIN NARL-RELATED"/>
    <property type="match status" value="1"/>
</dbReference>
<proteinExistence type="predicted"/>
<dbReference type="RefSeq" id="WP_154770056.1">
    <property type="nucleotide sequence ID" value="NZ_WLYK01000008.1"/>
</dbReference>
<feature type="modified residue" description="4-aspartylphosphate" evidence="5">
    <location>
        <position position="64"/>
    </location>
</feature>
<dbReference type="Gene3D" id="3.40.50.2300">
    <property type="match status" value="1"/>
</dbReference>
<organism evidence="8 9">
    <name type="scientific">Nakamurella alba</name>
    <dbReference type="NCBI Taxonomy" id="2665158"/>
    <lineage>
        <taxon>Bacteria</taxon>
        <taxon>Bacillati</taxon>
        <taxon>Actinomycetota</taxon>
        <taxon>Actinomycetes</taxon>
        <taxon>Nakamurellales</taxon>
        <taxon>Nakamurellaceae</taxon>
        <taxon>Nakamurella</taxon>
    </lineage>
</organism>
<evidence type="ECO:0000256" key="4">
    <source>
        <dbReference type="ARBA" id="ARBA00023163"/>
    </source>
</evidence>
<evidence type="ECO:0000256" key="5">
    <source>
        <dbReference type="PROSITE-ProRule" id="PRU00169"/>
    </source>
</evidence>
<dbReference type="InterPro" id="IPR039420">
    <property type="entry name" value="WalR-like"/>
</dbReference>
<dbReference type="SMART" id="SM00421">
    <property type="entry name" value="HTH_LUXR"/>
    <property type="match status" value="1"/>
</dbReference>
<keyword evidence="2" id="KW-0805">Transcription regulation</keyword>
<evidence type="ECO:0000256" key="3">
    <source>
        <dbReference type="ARBA" id="ARBA00023125"/>
    </source>
</evidence>
<dbReference type="SUPFAM" id="SSF52172">
    <property type="entry name" value="CheY-like"/>
    <property type="match status" value="1"/>
</dbReference>
<dbReference type="PANTHER" id="PTHR43214">
    <property type="entry name" value="TWO-COMPONENT RESPONSE REGULATOR"/>
    <property type="match status" value="1"/>
</dbReference>
<dbReference type="AlphaFoldDB" id="A0A7K1FPL3"/>
<dbReference type="InterPro" id="IPR001789">
    <property type="entry name" value="Sig_transdc_resp-reg_receiver"/>
</dbReference>
<feature type="domain" description="HTH luxR-type" evidence="6">
    <location>
        <begin position="157"/>
        <end position="222"/>
    </location>
</feature>
<dbReference type="InterPro" id="IPR000792">
    <property type="entry name" value="Tscrpt_reg_LuxR_C"/>
</dbReference>
<dbReference type="PROSITE" id="PS50110">
    <property type="entry name" value="RESPONSE_REGULATORY"/>
    <property type="match status" value="1"/>
</dbReference>
<dbReference type="PROSITE" id="PS00622">
    <property type="entry name" value="HTH_LUXR_1"/>
    <property type="match status" value="1"/>
</dbReference>
<evidence type="ECO:0000256" key="2">
    <source>
        <dbReference type="ARBA" id="ARBA00023015"/>
    </source>
</evidence>